<protein>
    <recommendedName>
        <fullName evidence="8">ADP-dependent glucokinase</fullName>
    </recommendedName>
</protein>
<dbReference type="PROSITE" id="PS51255">
    <property type="entry name" value="ADPK"/>
    <property type="match status" value="1"/>
</dbReference>
<dbReference type="SUPFAM" id="SSF53613">
    <property type="entry name" value="Ribokinase-like"/>
    <property type="match status" value="1"/>
</dbReference>
<dbReference type="GO" id="GO:0046872">
    <property type="term" value="F:metal ion binding"/>
    <property type="evidence" value="ECO:0007669"/>
    <property type="project" value="UniProtKB-KW"/>
</dbReference>
<evidence type="ECO:0000256" key="4">
    <source>
        <dbReference type="ARBA" id="ARBA00022842"/>
    </source>
</evidence>
<keyword evidence="7" id="KW-1185">Reference proteome</keyword>
<dbReference type="InterPro" id="IPR007666">
    <property type="entry name" value="ADP_PFK/GK"/>
</dbReference>
<dbReference type="AlphaFoldDB" id="A0A7X2TPV9"/>
<reference evidence="6 7" key="1">
    <citation type="submission" date="2019-08" db="EMBL/GenBank/DDBJ databases">
        <title>In-depth cultivation of the pig gut microbiome towards novel bacterial diversity and tailored functional studies.</title>
        <authorList>
            <person name="Wylensek D."/>
            <person name="Hitch T.C.A."/>
            <person name="Clavel T."/>
        </authorList>
    </citation>
    <scope>NUCLEOTIDE SEQUENCE [LARGE SCALE GENOMIC DNA]</scope>
    <source>
        <strain evidence="6 7">NM-380-WT-3C1</strain>
    </source>
</reference>
<keyword evidence="4" id="KW-0460">Magnesium</keyword>
<evidence type="ECO:0000256" key="2">
    <source>
        <dbReference type="ARBA" id="ARBA00022723"/>
    </source>
</evidence>
<dbReference type="Proteomes" id="UP000460549">
    <property type="component" value="Unassembled WGS sequence"/>
</dbReference>
<dbReference type="InterPro" id="IPR029056">
    <property type="entry name" value="Ribokinase-like"/>
</dbReference>
<proteinExistence type="predicted"/>
<organism evidence="6 7">
    <name type="scientific">Bullifex porci</name>
    <dbReference type="NCBI Taxonomy" id="2606638"/>
    <lineage>
        <taxon>Bacteria</taxon>
        <taxon>Pseudomonadati</taxon>
        <taxon>Spirochaetota</taxon>
        <taxon>Spirochaetia</taxon>
        <taxon>Spirochaetales</taxon>
        <taxon>Spirochaetaceae</taxon>
        <taxon>Bullifex</taxon>
    </lineage>
</organism>
<evidence type="ECO:0000256" key="1">
    <source>
        <dbReference type="ARBA" id="ARBA00022679"/>
    </source>
</evidence>
<dbReference type="Gene3D" id="3.40.1190.20">
    <property type="match status" value="1"/>
</dbReference>
<evidence type="ECO:0000313" key="6">
    <source>
        <dbReference type="EMBL" id="MSU05841.1"/>
    </source>
</evidence>
<dbReference type="GO" id="GO:0006096">
    <property type="term" value="P:glycolytic process"/>
    <property type="evidence" value="ECO:0007669"/>
    <property type="project" value="UniProtKB-KW"/>
</dbReference>
<dbReference type="Pfam" id="PF04587">
    <property type="entry name" value="ADP_PFK_GK"/>
    <property type="match status" value="1"/>
</dbReference>
<name>A0A7X2TPV9_9SPIO</name>
<evidence type="ECO:0000256" key="3">
    <source>
        <dbReference type="ARBA" id="ARBA00022777"/>
    </source>
</evidence>
<keyword evidence="2" id="KW-0479">Metal-binding</keyword>
<dbReference type="GO" id="GO:0016773">
    <property type="term" value="F:phosphotransferase activity, alcohol group as acceptor"/>
    <property type="evidence" value="ECO:0007669"/>
    <property type="project" value="InterPro"/>
</dbReference>
<evidence type="ECO:0008006" key="8">
    <source>
        <dbReference type="Google" id="ProtNLM"/>
    </source>
</evidence>
<dbReference type="EMBL" id="VUNN01000004">
    <property type="protein sequence ID" value="MSU05841.1"/>
    <property type="molecule type" value="Genomic_DNA"/>
</dbReference>
<sequence>MSSPSIALGMNNGIDFEIEWDDKGVSTLVQEVGLAFEEIKKVTVVSSLRDLLTSICYQVMKGEGTSVHVTDIKYNLEFSSHFKYRTTIGGAGSRAAIVLSKLDILSYLHLVSINKETRELLPKGVKYYCGNTQDTFYPHLIIQFPKNAVITGNDWQIKSPRANRAMYLHDPDLQTMPLSYDFFKEGGKSKVLLIGGFTTIPDIEKSLVKADEVFTLIEKFVDKDCEIYYEDSCPPHGIRPELIKVWTKIAAKVDVFGMNEDELQEHIGRKINLLDPNEVLLAIKELAELIPAKRYVIHSRYWAICYAKDASNYHDALLEATKLATTRFRLGDNISPSDLDETAKLKDDPEGGPFALEFNKLFSKDVAICVPAYEVTQDKVTTIGLGDTFVAGFLKQRADDLNK</sequence>
<accession>A0A7X2TPV9</accession>
<evidence type="ECO:0000256" key="5">
    <source>
        <dbReference type="ARBA" id="ARBA00023152"/>
    </source>
</evidence>
<keyword evidence="1" id="KW-0808">Transferase</keyword>
<dbReference type="RefSeq" id="WP_154424743.1">
    <property type="nucleotide sequence ID" value="NZ_VUNN01000004.1"/>
</dbReference>
<keyword evidence="5" id="KW-0324">Glycolysis</keyword>
<gene>
    <name evidence="6" type="ORF">FYJ80_03480</name>
</gene>
<keyword evidence="3" id="KW-0418">Kinase</keyword>
<evidence type="ECO:0000313" key="7">
    <source>
        <dbReference type="Proteomes" id="UP000460549"/>
    </source>
</evidence>
<comment type="caution">
    <text evidence="6">The sequence shown here is derived from an EMBL/GenBank/DDBJ whole genome shotgun (WGS) entry which is preliminary data.</text>
</comment>
<dbReference type="GO" id="GO:0016301">
    <property type="term" value="F:kinase activity"/>
    <property type="evidence" value="ECO:0007669"/>
    <property type="project" value="UniProtKB-KW"/>
</dbReference>